<keyword evidence="4" id="KW-1185">Reference proteome</keyword>
<evidence type="ECO:0000259" key="2">
    <source>
        <dbReference type="Pfam" id="PF11716"/>
    </source>
</evidence>
<dbReference type="AlphaFoldDB" id="A0A1R1ST28"/>
<dbReference type="STRING" id="67365.GCA_001704635_00883"/>
<dbReference type="InterPro" id="IPR024344">
    <property type="entry name" value="MDMPI_metal-binding"/>
</dbReference>
<dbReference type="NCBIfam" id="TIGR03083">
    <property type="entry name" value="maleylpyruvate isomerase family mycothiol-dependent enzyme"/>
    <property type="match status" value="1"/>
</dbReference>
<dbReference type="Proteomes" id="UP000186168">
    <property type="component" value="Unassembled WGS sequence"/>
</dbReference>
<proteinExistence type="predicted"/>
<feature type="domain" description="Mycothiol-dependent maleylpyruvate isomerase metal-binding" evidence="2">
    <location>
        <begin position="27"/>
        <end position="148"/>
    </location>
</feature>
<dbReference type="SUPFAM" id="SSF109854">
    <property type="entry name" value="DinB/YfiT-like putative metalloenzymes"/>
    <property type="match status" value="1"/>
</dbReference>
<dbReference type="NCBIfam" id="TIGR03086">
    <property type="entry name" value="TIGR03086 family metal-binding protein"/>
    <property type="match status" value="1"/>
</dbReference>
<evidence type="ECO:0000313" key="3">
    <source>
        <dbReference type="EMBL" id="OMI41209.1"/>
    </source>
</evidence>
<name>A0A1R1ST28_9ACTN</name>
<reference evidence="3 4" key="1">
    <citation type="submission" date="2013-05" db="EMBL/GenBank/DDBJ databases">
        <title>Genome sequence of Streptomyces sparsogenes DSM 40356.</title>
        <authorList>
            <person name="Coyne S."/>
            <person name="Seebeck F.P."/>
        </authorList>
    </citation>
    <scope>NUCLEOTIDE SEQUENCE [LARGE SCALE GENOMIC DNA]</scope>
    <source>
        <strain evidence="3 4">DSM 40356</strain>
    </source>
</reference>
<dbReference type="InterPro" id="IPR017520">
    <property type="entry name" value="CHP03086"/>
</dbReference>
<dbReference type="InterPro" id="IPR017517">
    <property type="entry name" value="Maleyloyr_isom"/>
</dbReference>
<sequence length="207" mass="22725">MDAMAERDRDRRNTRPSPHDPLLARHREALDLFTERVHAIRPDQWDDPTPCTEWTVRDLVNHLAVEQMWVPPLVRDGRTIAEQGDALDGDLLGEDPVAAWDEAAAAAREAFTAPGALERTVDLSFGETPAEEYCAQITIDATVHAWDLSRAIGVDERIPKPLVDFSVRAVAPYAAELEKSGMFAAAVEPPSGADAQAKLLALLGREV</sequence>
<evidence type="ECO:0000256" key="1">
    <source>
        <dbReference type="SAM" id="MobiDB-lite"/>
    </source>
</evidence>
<feature type="compositionally biased region" description="Basic and acidic residues" evidence="1">
    <location>
        <begin position="1"/>
        <end position="13"/>
    </location>
</feature>
<accession>A0A1R1ST28</accession>
<dbReference type="InterPro" id="IPR034660">
    <property type="entry name" value="DinB/YfiT-like"/>
</dbReference>
<dbReference type="Gene3D" id="1.20.120.450">
    <property type="entry name" value="dinb family like domain"/>
    <property type="match status" value="1"/>
</dbReference>
<comment type="caution">
    <text evidence="3">The sequence shown here is derived from an EMBL/GenBank/DDBJ whole genome shotgun (WGS) entry which is preliminary data.</text>
</comment>
<gene>
    <name evidence="3" type="ORF">SPAR_02056</name>
</gene>
<dbReference type="EMBL" id="ASQP01000033">
    <property type="protein sequence ID" value="OMI41209.1"/>
    <property type="molecule type" value="Genomic_DNA"/>
</dbReference>
<dbReference type="Pfam" id="PF11716">
    <property type="entry name" value="MDMPI_N"/>
    <property type="match status" value="1"/>
</dbReference>
<organism evidence="3 4">
    <name type="scientific">Streptomyces sparsogenes DSM 40356</name>
    <dbReference type="NCBI Taxonomy" id="1331668"/>
    <lineage>
        <taxon>Bacteria</taxon>
        <taxon>Bacillati</taxon>
        <taxon>Actinomycetota</taxon>
        <taxon>Actinomycetes</taxon>
        <taxon>Kitasatosporales</taxon>
        <taxon>Streptomycetaceae</taxon>
        <taxon>Streptomyces</taxon>
    </lineage>
</organism>
<protein>
    <recommendedName>
        <fullName evidence="2">Mycothiol-dependent maleylpyruvate isomerase metal-binding domain-containing protein</fullName>
    </recommendedName>
</protein>
<dbReference type="GO" id="GO:0046872">
    <property type="term" value="F:metal ion binding"/>
    <property type="evidence" value="ECO:0007669"/>
    <property type="project" value="InterPro"/>
</dbReference>
<feature type="region of interest" description="Disordered" evidence="1">
    <location>
        <begin position="1"/>
        <end position="22"/>
    </location>
</feature>
<evidence type="ECO:0000313" key="4">
    <source>
        <dbReference type="Proteomes" id="UP000186168"/>
    </source>
</evidence>